<keyword evidence="1" id="KW-0472">Membrane</keyword>
<dbReference type="STRING" id="658057.SAMN04488032_106132"/>
<dbReference type="NCBIfam" id="TIGR00847">
    <property type="entry name" value="ccoS"/>
    <property type="match status" value="1"/>
</dbReference>
<protein>
    <submittedName>
        <fullName evidence="2">Cytochrome oxidase maturation protein cbb3-type</fullName>
    </submittedName>
</protein>
<dbReference type="Proteomes" id="UP000193307">
    <property type="component" value="Unassembled WGS sequence"/>
</dbReference>
<keyword evidence="3" id="KW-1185">Reference proteome</keyword>
<dbReference type="InterPro" id="IPR004714">
    <property type="entry name" value="Cyt_oxidase_maturation_cbb3"/>
</dbReference>
<organism evidence="2 3">
    <name type="scientific">Pacificibacter marinus</name>
    <dbReference type="NCBI Taxonomy" id="658057"/>
    <lineage>
        <taxon>Bacteria</taxon>
        <taxon>Pseudomonadati</taxon>
        <taxon>Pseudomonadota</taxon>
        <taxon>Alphaproteobacteria</taxon>
        <taxon>Rhodobacterales</taxon>
        <taxon>Roseobacteraceae</taxon>
        <taxon>Pacificibacter</taxon>
    </lineage>
</organism>
<feature type="transmembrane region" description="Helical" evidence="1">
    <location>
        <begin position="6"/>
        <end position="26"/>
    </location>
</feature>
<evidence type="ECO:0000313" key="3">
    <source>
        <dbReference type="Proteomes" id="UP000193307"/>
    </source>
</evidence>
<reference evidence="2 3" key="1">
    <citation type="submission" date="2017-03" db="EMBL/GenBank/DDBJ databases">
        <authorList>
            <person name="Afonso C.L."/>
            <person name="Miller P.J."/>
            <person name="Scott M.A."/>
            <person name="Spackman E."/>
            <person name="Goraichik I."/>
            <person name="Dimitrov K.M."/>
            <person name="Suarez D.L."/>
            <person name="Swayne D.E."/>
        </authorList>
    </citation>
    <scope>NUCLEOTIDE SEQUENCE [LARGE SCALE GENOMIC DNA]</scope>
    <source>
        <strain evidence="2 3">CECT 7971</strain>
    </source>
</reference>
<dbReference type="PANTHER" id="PTHR41532:SF1">
    <property type="entry name" value="FIXS PROTEIN"/>
    <property type="match status" value="1"/>
</dbReference>
<keyword evidence="1" id="KW-0812">Transmembrane</keyword>
<dbReference type="Pfam" id="PF03597">
    <property type="entry name" value="FixS"/>
    <property type="match status" value="1"/>
</dbReference>
<keyword evidence="1" id="KW-1133">Transmembrane helix</keyword>
<gene>
    <name evidence="2" type="ORF">PAM7971_01421</name>
</gene>
<dbReference type="RefSeq" id="WP_085848297.1">
    <property type="nucleotide sequence ID" value="NZ_FNZV01000006.1"/>
</dbReference>
<proteinExistence type="predicted"/>
<name>A0A1Y5SB98_9RHOB</name>
<dbReference type="EMBL" id="FWFW01000003">
    <property type="protein sequence ID" value="SLN33777.1"/>
    <property type="molecule type" value="Genomic_DNA"/>
</dbReference>
<dbReference type="PANTHER" id="PTHR41532">
    <property type="entry name" value="FIXS PROTEIN"/>
    <property type="match status" value="1"/>
</dbReference>
<dbReference type="AlphaFoldDB" id="A0A1Y5SB98"/>
<evidence type="ECO:0000256" key="1">
    <source>
        <dbReference type="SAM" id="Phobius"/>
    </source>
</evidence>
<sequence length="53" mass="6028">MNVLVFLIPISLFLGGLGLGAFFWFIKSQQFDDPQGDAERILTTDYDDHPRPD</sequence>
<accession>A0A1Y5SB98</accession>
<evidence type="ECO:0000313" key="2">
    <source>
        <dbReference type="EMBL" id="SLN33777.1"/>
    </source>
</evidence>